<feature type="compositionally biased region" description="Gly residues" evidence="9">
    <location>
        <begin position="996"/>
        <end position="1021"/>
    </location>
</feature>
<dbReference type="SMART" id="SM00386">
    <property type="entry name" value="HAT"/>
    <property type="match status" value="8"/>
</dbReference>
<feature type="compositionally biased region" description="Polar residues" evidence="9">
    <location>
        <begin position="51"/>
        <end position="61"/>
    </location>
</feature>
<name>A0A1J9QD30_9EURO</name>
<feature type="compositionally biased region" description="Low complexity" evidence="9">
    <location>
        <begin position="928"/>
        <end position="948"/>
    </location>
</feature>
<dbReference type="OrthoDB" id="26282at2759"/>
<feature type="compositionally biased region" description="Acidic residues" evidence="9">
    <location>
        <begin position="158"/>
        <end position="174"/>
    </location>
</feature>
<dbReference type="FunFam" id="1.25.40.1040:FF:000006">
    <property type="entry name" value="CFIA complex component Rna14, putative"/>
    <property type="match status" value="1"/>
</dbReference>
<protein>
    <recommendedName>
        <fullName evidence="7 8">mRNA 3'-end-processing protein RNA14</fullName>
    </recommendedName>
</protein>
<dbReference type="InterPro" id="IPR003107">
    <property type="entry name" value="HAT"/>
</dbReference>
<accession>A0A1J9QD30</accession>
<keyword evidence="5" id="KW-0677">Repeat</keyword>
<dbReference type="GO" id="GO:0180010">
    <property type="term" value="P:co-transcriptional mRNA 3'-end processing, cleavage and polyadenylation pathway"/>
    <property type="evidence" value="ECO:0007669"/>
    <property type="project" value="UniProtKB-UniRule"/>
</dbReference>
<sequence length="1103" mass="122479">MAEDEAEKAFFQAQALNVDIAGYDAAGDQDADSSDSDDYDPSKTVQDHQDQYSAQLTDSKQSAVSNTSSPSASMQRRSMSQDFSEAVQNSHTFPPSQIPSRSESRDAASLPPSNSTIPVQAPSQIMGNFVVEEESDEDKGDAEYEPPAPLSHVHGDGDGDDGDEDDDGVGDQNDDNVTSGPPGSRQHSLSQNANEDVSQYHVSHQLQTVQDKNAPPQDVPPNNSSLTPSYVGISARSDGASNYLQNESKPTMAMVDTAPHSANRSMSSTPTAAVASRGRLPHDRVGILEDRIEADPRGDTDAWLELINEHRTRNKLDSAREVYERFFKVFPSAAEQWVAYANMESENNELYRLEQIFNKSLLSIPNVQLWSVYLDYVRRRNNLTTDSTGQARGIISSAYDFALQNVGVDKDSAPIWVDYIQFIRSGPGNIGGSGWQDQQKMDLLRKAYQRAICVPTQAVNTFWKEYDQFEMGLNKLTGRKFLQERSPAYMTARSSFTELQNITRELLRASLPRLPPVPGCEGEEKYHEQVEIWKRWIKWEKDDPLVLKDEDAGAGYKARVLYVYRQSLMALRFLPEIWFDAADFCFQNGMETEGIDFLKQGIDANPESCLLAFKLADRLEVTTESEQDSRKRGTKVREPYERLLDALYALISKAKSQELKDIAFIEESFSSQTDDSQQHVVTLNNEDDEDEGDNVSKVREDAKNSQIEALKKRHAEEIGQLSKTISFAWIALMRSMRRIQGKGKPGEMAGSRQIFADARKRGRITSDVYIASALLEHYCYKDPAATKIFERGAKLFPEDENFTLEYLKHLIDINDITNARAVFETSVRRLAANPNNTSKAKPIFAFMHEHESRYGDMVQILNLEARMRELFPEDPALKQFPHRFSTPTFDPTTFQPILSPSQTKPKLSSIPMEEMQSRQDSPSARYLGVPGVAPASAPAPKTTTQSPKRAFTLEEFDEDSSNRPRKFMRAESPLKGAAGRRLNQQKQQIQQQVVNGSGGGGVGGGGTGGMGGGYGGGGGQGNKQPIPVPLPREIMFLLSIIPGASTYDATKFSPEKMVALLRQLDIPTSVGQLRPPAPPHGVGGGMTGGMNRGQYMGKFLRES</sequence>
<feature type="compositionally biased region" description="Low complexity" evidence="9">
    <location>
        <begin position="62"/>
        <end position="73"/>
    </location>
</feature>
<feature type="compositionally biased region" description="Acidic residues" evidence="9">
    <location>
        <begin position="131"/>
        <end position="144"/>
    </location>
</feature>
<gene>
    <name evidence="11" type="ORF">AJ78_05740</name>
</gene>
<evidence type="ECO:0000313" key="11">
    <source>
        <dbReference type="EMBL" id="OJD13844.1"/>
    </source>
</evidence>
<dbReference type="Gene3D" id="1.25.40.1040">
    <property type="match status" value="1"/>
</dbReference>
<dbReference type="Proteomes" id="UP000182235">
    <property type="component" value="Unassembled WGS sequence"/>
</dbReference>
<feature type="region of interest" description="Disordered" evidence="9">
    <location>
        <begin position="890"/>
        <end position="1026"/>
    </location>
</feature>
<evidence type="ECO:0000256" key="3">
    <source>
        <dbReference type="ARBA" id="ARBA00022490"/>
    </source>
</evidence>
<evidence type="ECO:0000256" key="8">
    <source>
        <dbReference type="RuleBase" id="RU369035"/>
    </source>
</evidence>
<dbReference type="SUPFAM" id="SSF48452">
    <property type="entry name" value="TPR-like"/>
    <property type="match status" value="2"/>
</dbReference>
<evidence type="ECO:0000256" key="9">
    <source>
        <dbReference type="SAM" id="MobiDB-lite"/>
    </source>
</evidence>
<evidence type="ECO:0000256" key="1">
    <source>
        <dbReference type="ARBA" id="ARBA00002863"/>
    </source>
</evidence>
<evidence type="ECO:0000256" key="2">
    <source>
        <dbReference type="ARBA" id="ARBA00004496"/>
    </source>
</evidence>
<dbReference type="VEuPathDB" id="FungiDB:AJ78_05740"/>
<dbReference type="InterPro" id="IPR008847">
    <property type="entry name" value="Suf"/>
</dbReference>
<organism evidence="11 12">
    <name type="scientific">Emergomyces pasteurianus Ep9510</name>
    <dbReference type="NCBI Taxonomy" id="1447872"/>
    <lineage>
        <taxon>Eukaryota</taxon>
        <taxon>Fungi</taxon>
        <taxon>Dikarya</taxon>
        <taxon>Ascomycota</taxon>
        <taxon>Pezizomycotina</taxon>
        <taxon>Eurotiomycetes</taxon>
        <taxon>Eurotiomycetidae</taxon>
        <taxon>Onygenales</taxon>
        <taxon>Ajellomycetaceae</taxon>
        <taxon>Emergomyces</taxon>
    </lineage>
</organism>
<dbReference type="AlphaFoldDB" id="A0A1J9QD30"/>
<keyword evidence="12" id="KW-1185">Reference proteome</keyword>
<dbReference type="GO" id="GO:0003729">
    <property type="term" value="F:mRNA binding"/>
    <property type="evidence" value="ECO:0007669"/>
    <property type="project" value="TreeGrafter"/>
</dbReference>
<feature type="compositionally biased region" description="Polar residues" evidence="9">
    <location>
        <begin position="74"/>
        <end position="101"/>
    </location>
</feature>
<feature type="compositionally biased region" description="Polar residues" evidence="9">
    <location>
        <begin position="890"/>
        <end position="906"/>
    </location>
</feature>
<evidence type="ECO:0000256" key="4">
    <source>
        <dbReference type="ARBA" id="ARBA00022664"/>
    </source>
</evidence>
<proteinExistence type="predicted"/>
<dbReference type="InterPro" id="IPR045243">
    <property type="entry name" value="Rna14-like"/>
</dbReference>
<keyword evidence="4 8" id="KW-0507">mRNA processing</keyword>
<evidence type="ECO:0000313" key="12">
    <source>
        <dbReference type="Proteomes" id="UP000182235"/>
    </source>
</evidence>
<keyword evidence="6 8" id="KW-0539">Nucleus</keyword>
<feature type="compositionally biased region" description="Low complexity" evidence="9">
    <location>
        <begin position="984"/>
        <end position="995"/>
    </location>
</feature>
<dbReference type="PANTHER" id="PTHR19980">
    <property type="entry name" value="RNA CLEAVAGE STIMULATION FACTOR"/>
    <property type="match status" value="1"/>
</dbReference>
<feature type="domain" description="Suppressor of forked" evidence="10">
    <location>
        <begin position="283"/>
        <end position="893"/>
    </location>
</feature>
<evidence type="ECO:0000256" key="6">
    <source>
        <dbReference type="ARBA" id="ARBA00023242"/>
    </source>
</evidence>
<feature type="region of interest" description="Disordered" evidence="9">
    <location>
        <begin position="1070"/>
        <end position="1089"/>
    </location>
</feature>
<evidence type="ECO:0000259" key="10">
    <source>
        <dbReference type="Pfam" id="PF05843"/>
    </source>
</evidence>
<dbReference type="PANTHER" id="PTHR19980:SF0">
    <property type="entry name" value="CLEAVAGE STIMULATION FACTOR SUBUNIT 3"/>
    <property type="match status" value="1"/>
</dbReference>
<evidence type="ECO:0000256" key="5">
    <source>
        <dbReference type="ARBA" id="ARBA00022737"/>
    </source>
</evidence>
<comment type="function">
    <text evidence="1 8">Component of the cleavage factor IA (CFIA) complex, which is involved in the endonucleolytic cleavage during polyadenylation-dependent pre-mRNA 3'-end formation.</text>
</comment>
<comment type="subcellular location">
    <subcellularLocation>
        <location evidence="2 8">Cytoplasm</location>
    </subcellularLocation>
    <subcellularLocation>
        <location evidence="8">Nucleus</location>
    </subcellularLocation>
    <text evidence="8">Nucleus and/or cytoplasm.</text>
</comment>
<feature type="region of interest" description="Disordered" evidence="9">
    <location>
        <begin position="24"/>
        <end position="233"/>
    </location>
</feature>
<dbReference type="Pfam" id="PF05843">
    <property type="entry name" value="Suf"/>
    <property type="match status" value="1"/>
</dbReference>
<evidence type="ECO:0000256" key="7">
    <source>
        <dbReference type="ARBA" id="ARBA00026188"/>
    </source>
</evidence>
<reference evidence="11 12" key="1">
    <citation type="submission" date="2015-07" db="EMBL/GenBank/DDBJ databases">
        <title>Emmonsia species relationships and genome sequence.</title>
        <authorList>
            <consortium name="The Broad Institute Genomics Platform"/>
            <person name="Cuomo C.A."/>
            <person name="Munoz J.F."/>
            <person name="Imamovic A."/>
            <person name="Priest M.E."/>
            <person name="Young S."/>
            <person name="Clay O.K."/>
            <person name="McEwen J.G."/>
        </authorList>
    </citation>
    <scope>NUCLEOTIDE SEQUENCE [LARGE SCALE GENOMIC DNA]</scope>
    <source>
        <strain evidence="11 12">UAMH 9510</strain>
    </source>
</reference>
<dbReference type="GO" id="GO:0005737">
    <property type="term" value="C:cytoplasm"/>
    <property type="evidence" value="ECO:0007669"/>
    <property type="project" value="UniProtKB-SubCell"/>
</dbReference>
<feature type="compositionally biased region" description="Polar residues" evidence="9">
    <location>
        <begin position="176"/>
        <end position="211"/>
    </location>
</feature>
<dbReference type="EMBL" id="LGRN01000263">
    <property type="protein sequence ID" value="OJD13844.1"/>
    <property type="molecule type" value="Genomic_DNA"/>
</dbReference>
<feature type="compositionally biased region" description="Polar residues" evidence="9">
    <location>
        <begin position="111"/>
        <end position="126"/>
    </location>
</feature>
<dbReference type="STRING" id="1447872.A0A1J9QD30"/>
<dbReference type="InterPro" id="IPR011990">
    <property type="entry name" value="TPR-like_helical_dom_sf"/>
</dbReference>
<dbReference type="GO" id="GO:0005634">
    <property type="term" value="C:nucleus"/>
    <property type="evidence" value="ECO:0007669"/>
    <property type="project" value="UniProtKB-SubCell"/>
</dbReference>
<feature type="compositionally biased region" description="Acidic residues" evidence="9">
    <location>
        <begin position="27"/>
        <end position="39"/>
    </location>
</feature>
<comment type="caution">
    <text evidence="11">The sequence shown here is derived from an EMBL/GenBank/DDBJ whole genome shotgun (WGS) entry which is preliminary data.</text>
</comment>
<keyword evidence="3 8" id="KW-0963">Cytoplasm</keyword>